<name>A0A369K8H2_HYPMA</name>
<dbReference type="OrthoDB" id="3262412at2759"/>
<comment type="caution">
    <text evidence="2">The sequence shown here is derived from an EMBL/GenBank/DDBJ whole genome shotgun (WGS) entry which is preliminary data.</text>
</comment>
<sequence length="310" mass="35856">MIVESLWKTIKHKDLKKYNCPRLDLITHIVLTSVLPHVKLTLDYMLGLRKRGCLIPLAGWQTEFCANWLNMSCSDEHHLTKKELKLAKIEEKKTRLHEKYKTNIEHWTCSCPAYLISQFLLSKHLIRDANKILKDKPLTDLAFFKKLCWQCYPPYYLIEGIHTEVSMMEESEKVVKVQILGCIQKETCSESRKTSSSLGVKVQEQPEKDNEHGKATNPSVKKAHDSDGDNDSNDEDDSNMQVLYSATEKLYLWECFENMVVVIDRPVHMKMAVQLDIAFKLLKNIGGDVGRHLSCRVGQRTWKDSNMNIM</sequence>
<dbReference type="AlphaFoldDB" id="A0A369K8H2"/>
<reference evidence="2" key="1">
    <citation type="submission" date="2018-04" db="EMBL/GenBank/DDBJ databases">
        <title>Whole genome sequencing of Hypsizygus marmoreus.</title>
        <authorList>
            <person name="Choi I.-G."/>
            <person name="Min B."/>
            <person name="Kim J.-G."/>
            <person name="Kim S."/>
            <person name="Oh Y.-L."/>
            <person name="Kong W.-S."/>
            <person name="Park H."/>
            <person name="Jeong J."/>
            <person name="Song E.-S."/>
        </authorList>
    </citation>
    <scope>NUCLEOTIDE SEQUENCE [LARGE SCALE GENOMIC DNA]</scope>
    <source>
        <strain evidence="2">51987-8</strain>
    </source>
</reference>
<dbReference type="Proteomes" id="UP000076154">
    <property type="component" value="Unassembled WGS sequence"/>
</dbReference>
<keyword evidence="3" id="KW-1185">Reference proteome</keyword>
<feature type="compositionally biased region" description="Basic and acidic residues" evidence="1">
    <location>
        <begin position="204"/>
        <end position="214"/>
    </location>
</feature>
<feature type="region of interest" description="Disordered" evidence="1">
    <location>
        <begin position="194"/>
        <end position="238"/>
    </location>
</feature>
<accession>A0A369K8H2</accession>
<protein>
    <submittedName>
        <fullName evidence="2">Uncharacterized protein</fullName>
    </submittedName>
</protein>
<feature type="compositionally biased region" description="Acidic residues" evidence="1">
    <location>
        <begin position="228"/>
        <end position="238"/>
    </location>
</feature>
<evidence type="ECO:0000313" key="3">
    <source>
        <dbReference type="Proteomes" id="UP000076154"/>
    </source>
</evidence>
<dbReference type="EMBL" id="LUEZ02000012">
    <property type="protein sequence ID" value="RDB28084.1"/>
    <property type="molecule type" value="Genomic_DNA"/>
</dbReference>
<dbReference type="InParanoid" id="A0A369K8H2"/>
<evidence type="ECO:0000313" key="2">
    <source>
        <dbReference type="EMBL" id="RDB28084.1"/>
    </source>
</evidence>
<organism evidence="2 3">
    <name type="scientific">Hypsizygus marmoreus</name>
    <name type="common">White beech mushroom</name>
    <name type="synonym">Agaricus marmoreus</name>
    <dbReference type="NCBI Taxonomy" id="39966"/>
    <lineage>
        <taxon>Eukaryota</taxon>
        <taxon>Fungi</taxon>
        <taxon>Dikarya</taxon>
        <taxon>Basidiomycota</taxon>
        <taxon>Agaricomycotina</taxon>
        <taxon>Agaricomycetes</taxon>
        <taxon>Agaricomycetidae</taxon>
        <taxon>Agaricales</taxon>
        <taxon>Tricholomatineae</taxon>
        <taxon>Lyophyllaceae</taxon>
        <taxon>Hypsizygus</taxon>
    </lineage>
</organism>
<gene>
    <name evidence="2" type="ORF">Hypma_001561</name>
</gene>
<proteinExistence type="predicted"/>
<evidence type="ECO:0000256" key="1">
    <source>
        <dbReference type="SAM" id="MobiDB-lite"/>
    </source>
</evidence>